<feature type="domain" description="Methyl-accepting transducer" evidence="7">
    <location>
        <begin position="470"/>
        <end position="708"/>
    </location>
</feature>
<dbReference type="SMART" id="SM00304">
    <property type="entry name" value="HAMP"/>
    <property type="match status" value="2"/>
</dbReference>
<dbReference type="InterPro" id="IPR004089">
    <property type="entry name" value="MCPsignal_dom"/>
</dbReference>
<feature type="compositionally biased region" description="Acidic residues" evidence="5">
    <location>
        <begin position="850"/>
        <end position="869"/>
    </location>
</feature>
<dbReference type="GO" id="GO:0006935">
    <property type="term" value="P:chemotaxis"/>
    <property type="evidence" value="ECO:0007669"/>
    <property type="project" value="InterPro"/>
</dbReference>
<dbReference type="GO" id="GO:0007165">
    <property type="term" value="P:signal transduction"/>
    <property type="evidence" value="ECO:0007669"/>
    <property type="project" value="UniProtKB-KW"/>
</dbReference>
<keyword evidence="6" id="KW-0812">Transmembrane</keyword>
<feature type="transmembrane region" description="Helical" evidence="6">
    <location>
        <begin position="20"/>
        <end position="42"/>
    </location>
</feature>
<feature type="coiled-coil region" evidence="4">
    <location>
        <begin position="548"/>
        <end position="585"/>
    </location>
</feature>
<gene>
    <name evidence="9" type="ORF">SAMN05444422_102340</name>
</gene>
<evidence type="ECO:0000256" key="4">
    <source>
        <dbReference type="SAM" id="Coils"/>
    </source>
</evidence>
<evidence type="ECO:0000259" key="8">
    <source>
        <dbReference type="PROSITE" id="PS50885"/>
    </source>
</evidence>
<dbReference type="SMART" id="SM00283">
    <property type="entry name" value="MA"/>
    <property type="match status" value="1"/>
</dbReference>
<keyword evidence="10" id="KW-1185">Reference proteome</keyword>
<dbReference type="GO" id="GO:0016020">
    <property type="term" value="C:membrane"/>
    <property type="evidence" value="ECO:0007669"/>
    <property type="project" value="InterPro"/>
</dbReference>
<dbReference type="PROSITE" id="PS50885">
    <property type="entry name" value="HAMP"/>
    <property type="match status" value="2"/>
</dbReference>
<evidence type="ECO:0000256" key="5">
    <source>
        <dbReference type="SAM" id="MobiDB-lite"/>
    </source>
</evidence>
<feature type="compositionally biased region" description="Acidic residues" evidence="5">
    <location>
        <begin position="905"/>
        <end position="915"/>
    </location>
</feature>
<dbReference type="PROSITE" id="PS50111">
    <property type="entry name" value="CHEMOTAXIS_TRANSDUC_2"/>
    <property type="match status" value="1"/>
</dbReference>
<dbReference type="PRINTS" id="PR00260">
    <property type="entry name" value="CHEMTRNSDUCR"/>
</dbReference>
<feature type="coiled-coil region" evidence="4">
    <location>
        <begin position="369"/>
        <end position="406"/>
    </location>
</feature>
<protein>
    <submittedName>
        <fullName evidence="9">Methyl-accepting chemotaxis protein</fullName>
    </submittedName>
</protein>
<dbReference type="Gene3D" id="6.10.250.1910">
    <property type="match status" value="1"/>
</dbReference>
<evidence type="ECO:0000313" key="9">
    <source>
        <dbReference type="EMBL" id="SFB84268.1"/>
    </source>
</evidence>
<feature type="region of interest" description="Disordered" evidence="5">
    <location>
        <begin position="784"/>
        <end position="946"/>
    </location>
</feature>
<dbReference type="EMBL" id="FOKW01000002">
    <property type="protein sequence ID" value="SFB84268.1"/>
    <property type="molecule type" value="Genomic_DNA"/>
</dbReference>
<dbReference type="AlphaFoldDB" id="A0A1I1EG07"/>
<feature type="domain" description="HAMP" evidence="8">
    <location>
        <begin position="325"/>
        <end position="377"/>
    </location>
</feature>
<feature type="region of interest" description="Disordered" evidence="5">
    <location>
        <begin position="468"/>
        <end position="495"/>
    </location>
</feature>
<dbReference type="RefSeq" id="WP_089786139.1">
    <property type="nucleotide sequence ID" value="NZ_FOKW01000002.1"/>
</dbReference>
<feature type="domain" description="HAMP" evidence="8">
    <location>
        <begin position="409"/>
        <end position="451"/>
    </location>
</feature>
<feature type="compositionally biased region" description="Acidic residues" evidence="5">
    <location>
        <begin position="811"/>
        <end position="840"/>
    </location>
</feature>
<evidence type="ECO:0000259" key="7">
    <source>
        <dbReference type="PROSITE" id="PS50111"/>
    </source>
</evidence>
<dbReference type="Pfam" id="PF00672">
    <property type="entry name" value="HAMP"/>
    <property type="match status" value="1"/>
</dbReference>
<keyword evidence="6" id="KW-1133">Transmembrane helix</keyword>
<dbReference type="Pfam" id="PF00015">
    <property type="entry name" value="MCPsignal"/>
    <property type="match status" value="1"/>
</dbReference>
<dbReference type="InterPro" id="IPR003660">
    <property type="entry name" value="HAMP_dom"/>
</dbReference>
<dbReference type="CDD" id="cd06225">
    <property type="entry name" value="HAMP"/>
    <property type="match status" value="1"/>
</dbReference>
<dbReference type="Proteomes" id="UP000199161">
    <property type="component" value="Unassembled WGS sequence"/>
</dbReference>
<dbReference type="InterPro" id="IPR004090">
    <property type="entry name" value="Chemotax_Me-accpt_rcpt"/>
</dbReference>
<dbReference type="PANTHER" id="PTHR32089:SF112">
    <property type="entry name" value="LYSOZYME-LIKE PROTEIN-RELATED"/>
    <property type="match status" value="1"/>
</dbReference>
<dbReference type="OrthoDB" id="8523at2157"/>
<dbReference type="SUPFAM" id="SSF58104">
    <property type="entry name" value="Methyl-accepting chemotaxis protein (MCP) signaling domain"/>
    <property type="match status" value="1"/>
</dbReference>
<evidence type="ECO:0000313" key="10">
    <source>
        <dbReference type="Proteomes" id="UP000199161"/>
    </source>
</evidence>
<feature type="compositionally biased region" description="Acidic residues" evidence="5">
    <location>
        <begin position="784"/>
        <end position="798"/>
    </location>
</feature>
<dbReference type="CDD" id="cd11386">
    <property type="entry name" value="MCP_signal"/>
    <property type="match status" value="1"/>
</dbReference>
<dbReference type="PANTHER" id="PTHR32089">
    <property type="entry name" value="METHYL-ACCEPTING CHEMOTAXIS PROTEIN MCPB"/>
    <property type="match status" value="1"/>
</dbReference>
<keyword evidence="1 3" id="KW-0807">Transducer</keyword>
<accession>A0A1I1EG07</accession>
<feature type="compositionally biased region" description="Polar residues" evidence="5">
    <location>
        <begin position="468"/>
        <end position="487"/>
    </location>
</feature>
<feature type="compositionally biased region" description="Low complexity" evidence="5">
    <location>
        <begin position="885"/>
        <end position="896"/>
    </location>
</feature>
<reference evidence="10" key="1">
    <citation type="submission" date="2016-10" db="EMBL/GenBank/DDBJ databases">
        <authorList>
            <person name="Varghese N."/>
            <person name="Submissions S."/>
        </authorList>
    </citation>
    <scope>NUCLEOTIDE SEQUENCE [LARGE SCALE GENOMIC DNA]</scope>
    <source>
        <strain evidence="10">DSM 13078</strain>
    </source>
</reference>
<feature type="coiled-coil region" evidence="4">
    <location>
        <begin position="609"/>
        <end position="675"/>
    </location>
</feature>
<dbReference type="Gene3D" id="1.10.287.950">
    <property type="entry name" value="Methyl-accepting chemotaxis protein"/>
    <property type="match status" value="1"/>
</dbReference>
<feature type="compositionally biased region" description="Acidic residues" evidence="5">
    <location>
        <begin position="924"/>
        <end position="946"/>
    </location>
</feature>
<organism evidence="9 10">
    <name type="scientific">Natronobacterium haloterrestre</name>
    <name type="common">Halobiforma haloterrestris</name>
    <dbReference type="NCBI Taxonomy" id="148448"/>
    <lineage>
        <taxon>Archaea</taxon>
        <taxon>Methanobacteriati</taxon>
        <taxon>Methanobacteriota</taxon>
        <taxon>Stenosarchaea group</taxon>
        <taxon>Halobacteria</taxon>
        <taxon>Halobacteriales</taxon>
        <taxon>Natrialbaceae</taxon>
        <taxon>Natronobacterium</taxon>
    </lineage>
</organism>
<evidence type="ECO:0000256" key="1">
    <source>
        <dbReference type="ARBA" id="ARBA00023224"/>
    </source>
</evidence>
<sequence>MSLVRRLVPAVIRRRYAVKFAIALLVLGVTVGMIGFVATATITDEVEESVQDDHRTAVQQEAQSLQMWHEQNERTASLIATSDVVASDDAAAIESSLGDWRLEHRTEVFEISYVDTGEREVLASTADRFRGESTDVLESVDDEAYDAVGEDGTWVSEPALVTGLSDEETPVVSYVVASDDDRAIVYSADLMSYMHSVHVDDHVTMMALSGEGTVMADSENLGENYTTFGLEYGDRSVLSLADGEGGGADVVEGTASGALADGTYGFDADEYVVSAASVEGTDWTIVYHEPTEHAYGFVNDVNEWGMIATAVSVLTIGLIGAVLGRNTSRSIDKLTRKAERMEEGDLDVDLETKRIDNIGRLYDGFDSMRVALRDQIEEAETAREEAEQERERVQQINDHLEEKAGEYCAVMGDAADGDLTVRMDADSENEAMETIATDFNGMLAEIEATVAGLNQFATEVATASEQVTASSEEVRSASQQVTESIQEISDGAERQNESLQSVNQEMSALSTTTEEIAASSNEVADIAERTVNTGQGGQEAAREAIAAMDEIEVEAGDAVAEMRRLEEEVQQIDELIATISEIARQTNMLALNANIEASRSAGGNDDEGFAAVAQEVKALSEDVAEAADEAEERLEAIRDRTERSAAEVEGTSAEIEDAGRKVQEAVDALEEITDLAGDTNVGVQEISAATQQQAASTQEVVAMVDDAATISEETTAEAENVAAAAEEQTSALTEVTQSASSLSEQAVQLSEALDRFDTDAEPEDLASDVAVDVGEFATDVVAEAEGEDAAETEVDDAPAEISADEILGLETEGDAEADVETDDGTDPLEFDDQSADEDADPLAVSGTTTADDDVVEADTEPIAFDDEAPSDAADPLSPVDEGADDAAAVTDAGGSDPLAPTGSDGEADDESETEHDDVFTFGEGGDESEGEDEDEDEDEDPTDDSE</sequence>
<proteinExistence type="inferred from homology"/>
<keyword evidence="4" id="KW-0175">Coiled coil</keyword>
<evidence type="ECO:0000256" key="6">
    <source>
        <dbReference type="SAM" id="Phobius"/>
    </source>
</evidence>
<comment type="similarity">
    <text evidence="2">Belongs to the methyl-accepting chemotaxis (MCP) protein family.</text>
</comment>
<evidence type="ECO:0000256" key="2">
    <source>
        <dbReference type="ARBA" id="ARBA00029447"/>
    </source>
</evidence>
<evidence type="ECO:0000256" key="3">
    <source>
        <dbReference type="PROSITE-ProRule" id="PRU00284"/>
    </source>
</evidence>
<dbReference type="GO" id="GO:0004888">
    <property type="term" value="F:transmembrane signaling receptor activity"/>
    <property type="evidence" value="ECO:0007669"/>
    <property type="project" value="InterPro"/>
</dbReference>
<name>A0A1I1EG07_NATHA</name>
<keyword evidence="6" id="KW-0472">Membrane</keyword>